<evidence type="ECO:0000313" key="2">
    <source>
        <dbReference type="EMBL" id="KAH8096952.1"/>
    </source>
</evidence>
<keyword evidence="3" id="KW-1185">Reference proteome</keyword>
<evidence type="ECO:0000313" key="3">
    <source>
        <dbReference type="Proteomes" id="UP000813824"/>
    </source>
</evidence>
<dbReference type="EMBL" id="JAEVFJ010000021">
    <property type="protein sequence ID" value="KAH8096952.1"/>
    <property type="molecule type" value="Genomic_DNA"/>
</dbReference>
<dbReference type="OrthoDB" id="2743427at2759"/>
<gene>
    <name evidence="2" type="ORF">BXZ70DRAFT_908210</name>
</gene>
<accession>A0A8K0XNE5</accession>
<proteinExistence type="predicted"/>
<reference evidence="2" key="1">
    <citation type="journal article" date="2021" name="New Phytol.">
        <title>Evolutionary innovations through gain and loss of genes in the ectomycorrhizal Boletales.</title>
        <authorList>
            <person name="Wu G."/>
            <person name="Miyauchi S."/>
            <person name="Morin E."/>
            <person name="Kuo A."/>
            <person name="Drula E."/>
            <person name="Varga T."/>
            <person name="Kohler A."/>
            <person name="Feng B."/>
            <person name="Cao Y."/>
            <person name="Lipzen A."/>
            <person name="Daum C."/>
            <person name="Hundley H."/>
            <person name="Pangilinan J."/>
            <person name="Johnson J."/>
            <person name="Barry K."/>
            <person name="LaButti K."/>
            <person name="Ng V."/>
            <person name="Ahrendt S."/>
            <person name="Min B."/>
            <person name="Choi I.G."/>
            <person name="Park H."/>
            <person name="Plett J.M."/>
            <person name="Magnuson J."/>
            <person name="Spatafora J.W."/>
            <person name="Nagy L.G."/>
            <person name="Henrissat B."/>
            <person name="Grigoriev I.V."/>
            <person name="Yang Z.L."/>
            <person name="Xu J."/>
            <person name="Martin F.M."/>
        </authorList>
    </citation>
    <scope>NUCLEOTIDE SEQUENCE</scope>
    <source>
        <strain evidence="2">KKN 215</strain>
    </source>
</reference>
<name>A0A8K0XNE5_9AGAR</name>
<organism evidence="2 3">
    <name type="scientific">Cristinia sonorae</name>
    <dbReference type="NCBI Taxonomy" id="1940300"/>
    <lineage>
        <taxon>Eukaryota</taxon>
        <taxon>Fungi</taxon>
        <taxon>Dikarya</taxon>
        <taxon>Basidiomycota</taxon>
        <taxon>Agaricomycotina</taxon>
        <taxon>Agaricomycetes</taxon>
        <taxon>Agaricomycetidae</taxon>
        <taxon>Agaricales</taxon>
        <taxon>Pleurotineae</taxon>
        <taxon>Stephanosporaceae</taxon>
        <taxon>Cristinia</taxon>
    </lineage>
</organism>
<dbReference type="AlphaFoldDB" id="A0A8K0XNE5"/>
<protein>
    <submittedName>
        <fullName evidence="2">Uncharacterized protein</fullName>
    </submittedName>
</protein>
<comment type="caution">
    <text evidence="2">The sequence shown here is derived from an EMBL/GenBank/DDBJ whole genome shotgun (WGS) entry which is preliminary data.</text>
</comment>
<feature type="coiled-coil region" evidence="1">
    <location>
        <begin position="57"/>
        <end position="88"/>
    </location>
</feature>
<sequence length="260" mass="29236">MSTFTNGMNVPSVTLWSDNLPQLSDRRPKNEHMSIGVPHSYDMLLDWCYVAPNPDWKNRFEANMVFLREDEEAAAEEEERVYVSIEGEYSLLVYRIESSCYRAVQSITIESLGELEPFDVQRRGLLSVRRMVSQSLPVGNDDVVDLGEDAITFCRKVFTKDRLIYAKSLRQASAMTEPMRLAHEDLKHESALRRVQGRWMIAHGLLVERMDGNGVVTPTSKMGVKAGRTPPYPFGTPIPICPKSGASEGRCPSPGARKLA</sequence>
<evidence type="ECO:0000256" key="1">
    <source>
        <dbReference type="SAM" id="Coils"/>
    </source>
</evidence>
<dbReference type="Proteomes" id="UP000813824">
    <property type="component" value="Unassembled WGS sequence"/>
</dbReference>
<keyword evidence="1" id="KW-0175">Coiled coil</keyword>